<dbReference type="Proteomes" id="UP000046176">
    <property type="component" value="Unassembled WGS sequence"/>
</dbReference>
<name>A0A0T7FJ75_NEOGA</name>
<dbReference type="EMBL" id="CCRH01000006">
    <property type="protein sequence ID" value="CDZ35076.1"/>
    <property type="molecule type" value="Genomic_DNA"/>
</dbReference>
<accession>A0A0T7FJ75</accession>
<proteinExistence type="predicted"/>
<organism evidence="1 2">
    <name type="scientific">Neorhizobium galegae bv. officinalis</name>
    <dbReference type="NCBI Taxonomy" id="323656"/>
    <lineage>
        <taxon>Bacteria</taxon>
        <taxon>Pseudomonadati</taxon>
        <taxon>Pseudomonadota</taxon>
        <taxon>Alphaproteobacteria</taxon>
        <taxon>Hyphomicrobiales</taxon>
        <taxon>Rhizobiaceae</taxon>
        <taxon>Rhizobium/Agrobacterium group</taxon>
        <taxon>Neorhizobium</taxon>
    </lineage>
</organism>
<evidence type="ECO:0000313" key="2">
    <source>
        <dbReference type="Proteomes" id="UP000046176"/>
    </source>
</evidence>
<protein>
    <submittedName>
        <fullName evidence="1">Uncharacterized protein</fullName>
    </submittedName>
</protein>
<sequence>MAKTADERSDLTDLVDYPRETLAQLSCPVLSLFGLSECGAELVARLAPQFIKL</sequence>
<gene>
    <name evidence="1" type="ORF">NGAL_HAMBI1145_26790</name>
</gene>
<dbReference type="RefSeq" id="WP_172745561.1">
    <property type="nucleotide sequence ID" value="NZ_CCRH01000006.1"/>
</dbReference>
<dbReference type="AlphaFoldDB" id="A0A0T7FJ75"/>
<reference evidence="1 2" key="1">
    <citation type="submission" date="2014-08" db="EMBL/GenBank/DDBJ databases">
        <authorList>
            <person name="Chen Y.-H."/>
        </authorList>
    </citation>
    <scope>NUCLEOTIDE SEQUENCE [LARGE SCALE GENOMIC DNA]</scope>
</reference>
<evidence type="ECO:0000313" key="1">
    <source>
        <dbReference type="EMBL" id="CDZ35076.1"/>
    </source>
</evidence>